<organism evidence="2 3">
    <name type="scientific">Imperialibacter roseus</name>
    <dbReference type="NCBI Taxonomy" id="1324217"/>
    <lineage>
        <taxon>Bacteria</taxon>
        <taxon>Pseudomonadati</taxon>
        <taxon>Bacteroidota</taxon>
        <taxon>Cytophagia</taxon>
        <taxon>Cytophagales</taxon>
        <taxon>Flammeovirgaceae</taxon>
        <taxon>Imperialibacter</taxon>
    </lineage>
</organism>
<keyword evidence="3" id="KW-1185">Reference proteome</keyword>
<gene>
    <name evidence="2" type="ORF">RT717_17830</name>
</gene>
<dbReference type="Proteomes" id="UP001302349">
    <property type="component" value="Chromosome"/>
</dbReference>
<proteinExistence type="predicted"/>
<protein>
    <submittedName>
        <fullName evidence="2">Uma2 family endonuclease</fullName>
    </submittedName>
</protein>
<dbReference type="EMBL" id="CP136051">
    <property type="protein sequence ID" value="WOK04943.1"/>
    <property type="molecule type" value="Genomic_DNA"/>
</dbReference>
<dbReference type="InterPro" id="IPR011335">
    <property type="entry name" value="Restrct_endonuc-II-like"/>
</dbReference>
<feature type="domain" description="Putative restriction endonuclease" evidence="1">
    <location>
        <begin position="16"/>
        <end position="169"/>
    </location>
</feature>
<dbReference type="InterPro" id="IPR008538">
    <property type="entry name" value="Uma2"/>
</dbReference>
<reference evidence="2 3" key="1">
    <citation type="journal article" date="2023" name="Microbiol. Resour. Announc.">
        <title>Complete Genome Sequence of Imperialibacter roseus strain P4T.</title>
        <authorList>
            <person name="Tizabi D.R."/>
            <person name="Bachvaroff T."/>
            <person name="Hill R.T."/>
        </authorList>
    </citation>
    <scope>NUCLEOTIDE SEQUENCE [LARGE SCALE GENOMIC DNA]</scope>
    <source>
        <strain evidence="2 3">P4T</strain>
    </source>
</reference>
<evidence type="ECO:0000313" key="3">
    <source>
        <dbReference type="Proteomes" id="UP001302349"/>
    </source>
</evidence>
<keyword evidence="2" id="KW-0255">Endonuclease</keyword>
<name>A0ABZ0IKE9_9BACT</name>
<evidence type="ECO:0000259" key="1">
    <source>
        <dbReference type="Pfam" id="PF05685"/>
    </source>
</evidence>
<dbReference type="SUPFAM" id="SSF52980">
    <property type="entry name" value="Restriction endonuclease-like"/>
    <property type="match status" value="1"/>
</dbReference>
<dbReference type="Gene3D" id="3.90.1570.10">
    <property type="entry name" value="tt1808, chain A"/>
    <property type="match status" value="1"/>
</dbReference>
<accession>A0ABZ0IKE9</accession>
<dbReference type="CDD" id="cd06260">
    <property type="entry name" value="DUF820-like"/>
    <property type="match status" value="1"/>
</dbReference>
<sequence length="192" mass="21543">MVHELNTQSLGKFTEAEFQNFCMDNRHLRIERDAEGNIIIMSPTYSETGFYNSNLLIEFGAWNKKSKAGYVFDSSTGFTLPNSAVRSPDVSLILKDKWEALAKEEKKKFAHVCPDFVIEIVSASDNLKQVQSKMNEWISQGASLGWLIDFDNQRVWVYSTGGNTSEHPFDQPLAGTGPIDGFTVNLPEIIKG</sequence>
<dbReference type="InterPro" id="IPR012296">
    <property type="entry name" value="Nuclease_put_TT1808"/>
</dbReference>
<dbReference type="PANTHER" id="PTHR34107">
    <property type="entry name" value="SLL0198 PROTEIN-RELATED"/>
    <property type="match status" value="1"/>
</dbReference>
<dbReference type="Pfam" id="PF05685">
    <property type="entry name" value="Uma2"/>
    <property type="match status" value="1"/>
</dbReference>
<keyword evidence="2" id="KW-0378">Hydrolase</keyword>
<dbReference type="GO" id="GO:0004519">
    <property type="term" value="F:endonuclease activity"/>
    <property type="evidence" value="ECO:0007669"/>
    <property type="project" value="UniProtKB-KW"/>
</dbReference>
<dbReference type="RefSeq" id="WP_317487740.1">
    <property type="nucleotide sequence ID" value="NZ_CP136051.1"/>
</dbReference>
<evidence type="ECO:0000313" key="2">
    <source>
        <dbReference type="EMBL" id="WOK04943.1"/>
    </source>
</evidence>
<dbReference type="PANTHER" id="PTHR34107:SF7">
    <property type="entry name" value="SLR2092 PROTEIN"/>
    <property type="match status" value="1"/>
</dbReference>
<keyword evidence="2" id="KW-0540">Nuclease</keyword>